<dbReference type="EMBL" id="AMQN01024345">
    <property type="status" value="NOT_ANNOTATED_CDS"/>
    <property type="molecule type" value="Genomic_DNA"/>
</dbReference>
<dbReference type="EnsemblMetazoa" id="CapteT206808">
    <property type="protein sequence ID" value="CapteP206808"/>
    <property type="gene ID" value="CapteG206808"/>
</dbReference>
<organism evidence="3">
    <name type="scientific">Capitella teleta</name>
    <name type="common">Polychaete worm</name>
    <dbReference type="NCBI Taxonomy" id="283909"/>
    <lineage>
        <taxon>Eukaryota</taxon>
        <taxon>Metazoa</taxon>
        <taxon>Spiralia</taxon>
        <taxon>Lophotrochozoa</taxon>
        <taxon>Annelida</taxon>
        <taxon>Polychaeta</taxon>
        <taxon>Sedentaria</taxon>
        <taxon>Scolecida</taxon>
        <taxon>Capitellidae</taxon>
        <taxon>Capitella</taxon>
    </lineage>
</organism>
<evidence type="ECO:0000313" key="5">
    <source>
        <dbReference type="Proteomes" id="UP000014760"/>
    </source>
</evidence>
<sequence length="486" mass="55472">MNAIISSAERAIPKQRKRALAGWSEYVSPYKENAMFWHRIWSDSGRARHGWLHPLMLSTKREYKRVSRWVVRNQDKLMACRMSDSLSTNKSRDLWSEIKRIKEGVQGRTNVVDGRVGDSEICDVFHDGYEHLYQSVPSDQSELEKLQRELSAGVDRTCKVGLCYCDHVISPRDIEFAVRKLKPGLSDAEITDEVRSKGAKGESQNEDVDDEDEQNTPTPPTSSEVIDMWKKFDCLYRSSSLYKVLRICSISNFFSGPMKFDKLRFDCKHGTFMLSFMDYVFPGHLMISCTVHPYKMNKVSGSENLPCVTIRASLEDTLLPLPFFLLMSVCLRFSCLPVVFSLGLLIPILKKAHLDARLPSNYRPITISSVSGLENPDTSLPPEWTIEHQALYLRATLKIQEAQKSFFGFQGARLCFNGVAPEVGSHLFSVDNLEWTQQRQGYWSIYSMILMVCVLFFANQICLISIHVEFTNAENMEKKLCGPGSY</sequence>
<keyword evidence="2" id="KW-0812">Transmembrane</keyword>
<feature type="transmembrane region" description="Helical" evidence="2">
    <location>
        <begin position="323"/>
        <end position="349"/>
    </location>
</feature>
<keyword evidence="5" id="KW-1185">Reference proteome</keyword>
<keyword evidence="2" id="KW-0472">Membrane</keyword>
<feature type="compositionally biased region" description="Acidic residues" evidence="1">
    <location>
        <begin position="204"/>
        <end position="214"/>
    </location>
</feature>
<dbReference type="EMBL" id="AMQN01024346">
    <property type="status" value="NOT_ANNOTATED_CDS"/>
    <property type="molecule type" value="Genomic_DNA"/>
</dbReference>
<protein>
    <submittedName>
        <fullName evidence="3 4">Uncharacterized protein</fullName>
    </submittedName>
</protein>
<evidence type="ECO:0000313" key="4">
    <source>
        <dbReference type="EnsemblMetazoa" id="CapteP206808"/>
    </source>
</evidence>
<name>R7UBN5_CAPTE</name>
<reference evidence="5" key="1">
    <citation type="submission" date="2012-12" db="EMBL/GenBank/DDBJ databases">
        <authorList>
            <person name="Hellsten U."/>
            <person name="Grimwood J."/>
            <person name="Chapman J.A."/>
            <person name="Shapiro H."/>
            <person name="Aerts A."/>
            <person name="Otillar R.P."/>
            <person name="Terry A.Y."/>
            <person name="Boore J.L."/>
            <person name="Simakov O."/>
            <person name="Marletaz F."/>
            <person name="Cho S.-J."/>
            <person name="Edsinger-Gonzales E."/>
            <person name="Havlak P."/>
            <person name="Kuo D.-H."/>
            <person name="Larsson T."/>
            <person name="Lv J."/>
            <person name="Arendt D."/>
            <person name="Savage R."/>
            <person name="Osoegawa K."/>
            <person name="de Jong P."/>
            <person name="Lindberg D.R."/>
            <person name="Seaver E.C."/>
            <person name="Weisblat D.A."/>
            <person name="Putnam N.H."/>
            <person name="Grigoriev I.V."/>
            <person name="Rokhsar D.S."/>
        </authorList>
    </citation>
    <scope>NUCLEOTIDE SEQUENCE</scope>
    <source>
        <strain evidence="5">I ESC-2004</strain>
    </source>
</reference>
<gene>
    <name evidence="3" type="ORF">CAPTEDRAFT_206808</name>
</gene>
<proteinExistence type="predicted"/>
<dbReference type="EMBL" id="KB302896">
    <property type="protein sequence ID" value="ELU03785.1"/>
    <property type="molecule type" value="Genomic_DNA"/>
</dbReference>
<dbReference type="HOGENOM" id="CLU_561699_0_0_1"/>
<dbReference type="AlphaFoldDB" id="R7UBN5"/>
<accession>R7UBN5</accession>
<feature type="transmembrane region" description="Helical" evidence="2">
    <location>
        <begin position="445"/>
        <end position="468"/>
    </location>
</feature>
<evidence type="ECO:0000256" key="2">
    <source>
        <dbReference type="SAM" id="Phobius"/>
    </source>
</evidence>
<reference evidence="3 5" key="2">
    <citation type="journal article" date="2013" name="Nature">
        <title>Insights into bilaterian evolution from three spiralian genomes.</title>
        <authorList>
            <person name="Simakov O."/>
            <person name="Marletaz F."/>
            <person name="Cho S.J."/>
            <person name="Edsinger-Gonzales E."/>
            <person name="Havlak P."/>
            <person name="Hellsten U."/>
            <person name="Kuo D.H."/>
            <person name="Larsson T."/>
            <person name="Lv J."/>
            <person name="Arendt D."/>
            <person name="Savage R."/>
            <person name="Osoegawa K."/>
            <person name="de Jong P."/>
            <person name="Grimwood J."/>
            <person name="Chapman J.A."/>
            <person name="Shapiro H."/>
            <person name="Aerts A."/>
            <person name="Otillar R.P."/>
            <person name="Terry A.Y."/>
            <person name="Boore J.L."/>
            <person name="Grigoriev I.V."/>
            <person name="Lindberg D.R."/>
            <person name="Seaver E.C."/>
            <person name="Weisblat D.A."/>
            <person name="Putnam N.H."/>
            <person name="Rokhsar D.S."/>
        </authorList>
    </citation>
    <scope>NUCLEOTIDE SEQUENCE</scope>
    <source>
        <strain evidence="3 5">I ESC-2004</strain>
    </source>
</reference>
<evidence type="ECO:0000256" key="1">
    <source>
        <dbReference type="SAM" id="MobiDB-lite"/>
    </source>
</evidence>
<keyword evidence="2" id="KW-1133">Transmembrane helix</keyword>
<reference evidence="4" key="3">
    <citation type="submission" date="2015-06" db="UniProtKB">
        <authorList>
            <consortium name="EnsemblMetazoa"/>
        </authorList>
    </citation>
    <scope>IDENTIFICATION</scope>
</reference>
<evidence type="ECO:0000313" key="3">
    <source>
        <dbReference type="EMBL" id="ELU03785.1"/>
    </source>
</evidence>
<dbReference type="Proteomes" id="UP000014760">
    <property type="component" value="Unassembled WGS sequence"/>
</dbReference>
<feature type="region of interest" description="Disordered" evidence="1">
    <location>
        <begin position="192"/>
        <end position="223"/>
    </location>
</feature>